<dbReference type="PANTHER" id="PTHR40396:SF1">
    <property type="entry name" value="ATPASE AAA-TYPE CORE DOMAIN-CONTAINING PROTEIN"/>
    <property type="match status" value="1"/>
</dbReference>
<evidence type="ECO:0000259" key="1">
    <source>
        <dbReference type="Pfam" id="PF13304"/>
    </source>
</evidence>
<dbReference type="AlphaFoldDB" id="A0A6N3A7L5"/>
<dbReference type="InterPro" id="IPR027417">
    <property type="entry name" value="P-loop_NTPase"/>
</dbReference>
<gene>
    <name evidence="2" type="ORF">VRLFYP33_00640</name>
</gene>
<dbReference type="GO" id="GO:0005524">
    <property type="term" value="F:ATP binding"/>
    <property type="evidence" value="ECO:0007669"/>
    <property type="project" value="InterPro"/>
</dbReference>
<name>A0A6N3A7L5_9FIRM</name>
<accession>A0A6N3A7L5</accession>
<dbReference type="RefSeq" id="WP_156704307.1">
    <property type="nucleotide sequence ID" value="NZ_CACRUX010000022.1"/>
</dbReference>
<dbReference type="SUPFAM" id="SSF52540">
    <property type="entry name" value="P-loop containing nucleoside triphosphate hydrolases"/>
    <property type="match status" value="1"/>
</dbReference>
<protein>
    <recommendedName>
        <fullName evidence="1">ATPase AAA-type core domain-containing protein</fullName>
    </recommendedName>
</protein>
<dbReference type="GO" id="GO:0016887">
    <property type="term" value="F:ATP hydrolysis activity"/>
    <property type="evidence" value="ECO:0007669"/>
    <property type="project" value="InterPro"/>
</dbReference>
<dbReference type="PANTHER" id="PTHR40396">
    <property type="entry name" value="ATPASE-LIKE PROTEIN"/>
    <property type="match status" value="1"/>
</dbReference>
<proteinExistence type="predicted"/>
<dbReference type="EMBL" id="CACRUX010000022">
    <property type="protein sequence ID" value="VYT86298.1"/>
    <property type="molecule type" value="Genomic_DNA"/>
</dbReference>
<feature type="domain" description="ATPase AAA-type core" evidence="1">
    <location>
        <begin position="52"/>
        <end position="328"/>
    </location>
</feature>
<dbReference type="InterPro" id="IPR003959">
    <property type="entry name" value="ATPase_AAA_core"/>
</dbReference>
<sequence length="376" mass="43904">MILNFAIEGFTSFNERQEISFTAFNKQRIKNTKYEENYVLESPFRECKSILFFGNNAVGKTNVILALSTLRYILNTGKFPDPRWFNWYNTQMGFELVVSKGRDYYEYRIKINRDGYIVSEALLKNEENIFTFDSNILQSELLDNKIEEIYSIRSTSPVLLKLKDFIHKEYDEFMEAVKKISVVITNSYDLDDKGLRYEFSEITKQKIETNKALALELLQQIDSSIVDISFKLYDLEEKTYEIYLHRYSRRENNNIKQNIADESSGVKKIVSLLAKLLSIYDGETLVIDELDSSISTRSLMLIYNNMINNGRNRSGQLIVSTHNLELLNLDLFAPEQIYILSKNDCLSTEINSLADFDLRSSNKRLAVKFLQREFEV</sequence>
<reference evidence="2" key="1">
    <citation type="submission" date="2019-11" db="EMBL/GenBank/DDBJ databases">
        <authorList>
            <person name="Feng L."/>
        </authorList>
    </citation>
    <scope>NUCLEOTIDE SEQUENCE</scope>
    <source>
        <strain evidence="2">VrattiLFYP33</strain>
    </source>
</reference>
<dbReference type="Gene3D" id="3.40.50.300">
    <property type="entry name" value="P-loop containing nucleotide triphosphate hydrolases"/>
    <property type="match status" value="1"/>
</dbReference>
<evidence type="ECO:0000313" key="2">
    <source>
        <dbReference type="EMBL" id="VYT86298.1"/>
    </source>
</evidence>
<organism evidence="2">
    <name type="scientific">Veillonella ratti</name>
    <dbReference type="NCBI Taxonomy" id="103892"/>
    <lineage>
        <taxon>Bacteria</taxon>
        <taxon>Bacillati</taxon>
        <taxon>Bacillota</taxon>
        <taxon>Negativicutes</taxon>
        <taxon>Veillonellales</taxon>
        <taxon>Veillonellaceae</taxon>
        <taxon>Veillonella</taxon>
    </lineage>
</organism>
<dbReference type="Pfam" id="PF13304">
    <property type="entry name" value="AAA_21"/>
    <property type="match status" value="1"/>
</dbReference>